<evidence type="ECO:0000313" key="6">
    <source>
        <dbReference type="EMBL" id="CAG9324025.1"/>
    </source>
</evidence>
<evidence type="ECO:0000259" key="5">
    <source>
        <dbReference type="PROSITE" id="PS50157"/>
    </source>
</evidence>
<dbReference type="PANTHER" id="PTHR23235:SF120">
    <property type="entry name" value="KRUPPEL-LIKE FACTOR 15"/>
    <property type="match status" value="1"/>
</dbReference>
<dbReference type="SUPFAM" id="SSF57667">
    <property type="entry name" value="beta-beta-alpha zinc fingers"/>
    <property type="match status" value="2"/>
</dbReference>
<name>A0AAU9J9S8_9CILI</name>
<dbReference type="GO" id="GO:0000981">
    <property type="term" value="F:DNA-binding transcription factor activity, RNA polymerase II-specific"/>
    <property type="evidence" value="ECO:0007669"/>
    <property type="project" value="TreeGrafter"/>
</dbReference>
<dbReference type="Gene3D" id="3.30.160.60">
    <property type="entry name" value="Classic Zinc Finger"/>
    <property type="match status" value="2"/>
</dbReference>
<dbReference type="EMBL" id="CAJZBQ010000035">
    <property type="protein sequence ID" value="CAG9324025.1"/>
    <property type="molecule type" value="Genomic_DNA"/>
</dbReference>
<dbReference type="Pfam" id="PF00096">
    <property type="entry name" value="zf-C2H2"/>
    <property type="match status" value="1"/>
</dbReference>
<keyword evidence="3" id="KW-0862">Zinc</keyword>
<evidence type="ECO:0000256" key="3">
    <source>
        <dbReference type="ARBA" id="ARBA00022833"/>
    </source>
</evidence>
<feature type="domain" description="C2H2-type" evidence="5">
    <location>
        <begin position="41"/>
        <end position="68"/>
    </location>
</feature>
<dbReference type="PROSITE" id="PS50157">
    <property type="entry name" value="ZINC_FINGER_C2H2_2"/>
    <property type="match status" value="3"/>
</dbReference>
<evidence type="ECO:0000256" key="2">
    <source>
        <dbReference type="ARBA" id="ARBA00022771"/>
    </source>
</evidence>
<gene>
    <name evidence="6" type="ORF">BSTOLATCC_MIC35047</name>
</gene>
<proteinExistence type="predicted"/>
<dbReference type="InterPro" id="IPR036236">
    <property type="entry name" value="Znf_C2H2_sf"/>
</dbReference>
<accession>A0AAU9J9S8</accession>
<dbReference type="Pfam" id="PF13894">
    <property type="entry name" value="zf-C2H2_4"/>
    <property type="match status" value="1"/>
</dbReference>
<comment type="caution">
    <text evidence="6">The sequence shown here is derived from an EMBL/GenBank/DDBJ whole genome shotgun (WGS) entry which is preliminary data.</text>
</comment>
<keyword evidence="2 4" id="KW-0863">Zinc-finger</keyword>
<reference evidence="6" key="1">
    <citation type="submission" date="2021-09" db="EMBL/GenBank/DDBJ databases">
        <authorList>
            <consortium name="AG Swart"/>
            <person name="Singh M."/>
            <person name="Singh A."/>
            <person name="Seah K."/>
            <person name="Emmerich C."/>
        </authorList>
    </citation>
    <scope>NUCLEOTIDE SEQUENCE</scope>
    <source>
        <strain evidence="6">ATCC30299</strain>
    </source>
</reference>
<dbReference type="FunFam" id="3.30.160.60:FF:000446">
    <property type="entry name" value="Zinc finger protein"/>
    <property type="match status" value="1"/>
</dbReference>
<dbReference type="AlphaFoldDB" id="A0AAU9J9S8"/>
<evidence type="ECO:0000256" key="4">
    <source>
        <dbReference type="PROSITE-ProRule" id="PRU00042"/>
    </source>
</evidence>
<evidence type="ECO:0000313" key="7">
    <source>
        <dbReference type="Proteomes" id="UP001162131"/>
    </source>
</evidence>
<dbReference type="GO" id="GO:0000978">
    <property type="term" value="F:RNA polymerase II cis-regulatory region sequence-specific DNA binding"/>
    <property type="evidence" value="ECO:0007669"/>
    <property type="project" value="TreeGrafter"/>
</dbReference>
<organism evidence="6 7">
    <name type="scientific">Blepharisma stoltei</name>
    <dbReference type="NCBI Taxonomy" id="1481888"/>
    <lineage>
        <taxon>Eukaryota</taxon>
        <taxon>Sar</taxon>
        <taxon>Alveolata</taxon>
        <taxon>Ciliophora</taxon>
        <taxon>Postciliodesmatophora</taxon>
        <taxon>Heterotrichea</taxon>
        <taxon>Heterotrichida</taxon>
        <taxon>Blepharismidae</taxon>
        <taxon>Blepharisma</taxon>
    </lineage>
</organism>
<keyword evidence="7" id="KW-1185">Reference proteome</keyword>
<dbReference type="PANTHER" id="PTHR23235">
    <property type="entry name" value="KRUEPPEL-LIKE TRANSCRIPTION FACTOR"/>
    <property type="match status" value="1"/>
</dbReference>
<protein>
    <recommendedName>
        <fullName evidence="5">C2H2-type domain-containing protein</fullName>
    </recommendedName>
</protein>
<evidence type="ECO:0000256" key="1">
    <source>
        <dbReference type="ARBA" id="ARBA00022723"/>
    </source>
</evidence>
<dbReference type="GO" id="GO:0008270">
    <property type="term" value="F:zinc ion binding"/>
    <property type="evidence" value="ECO:0007669"/>
    <property type="project" value="UniProtKB-KW"/>
</dbReference>
<dbReference type="SMART" id="SM00355">
    <property type="entry name" value="ZnF_C2H2"/>
    <property type="match status" value="3"/>
</dbReference>
<feature type="domain" description="C2H2-type" evidence="5">
    <location>
        <begin position="69"/>
        <end position="96"/>
    </location>
</feature>
<dbReference type="Proteomes" id="UP001162131">
    <property type="component" value="Unassembled WGS sequence"/>
</dbReference>
<dbReference type="PROSITE" id="PS00028">
    <property type="entry name" value="ZINC_FINGER_C2H2_1"/>
    <property type="match status" value="3"/>
</dbReference>
<sequence length="155" mass="18253">MKNFKVIQLYCCMYNGCHNEYTTRSNLKHHIDVAHLKAKKFICHYCQQTLASKQNLREHLNKHRGVKPFACGICKKQYRQRSQVVIHAREHEATCEVLENYIESHPEETINKTLKKKIEKTSNEFQAVSIELPPINYQSKQEFLLPSLIEILNKI</sequence>
<feature type="domain" description="C2H2-type" evidence="5">
    <location>
        <begin position="10"/>
        <end position="40"/>
    </location>
</feature>
<dbReference type="InterPro" id="IPR013087">
    <property type="entry name" value="Znf_C2H2_type"/>
</dbReference>
<keyword evidence="1" id="KW-0479">Metal-binding</keyword>